<evidence type="ECO:0000313" key="2">
    <source>
        <dbReference type="EMBL" id="KIM59059.1"/>
    </source>
</evidence>
<gene>
    <name evidence="2" type="ORF">SCLCIDRAFT_1043635</name>
</gene>
<feature type="region of interest" description="Disordered" evidence="1">
    <location>
        <begin position="56"/>
        <end position="77"/>
    </location>
</feature>
<keyword evidence="3" id="KW-1185">Reference proteome</keyword>
<evidence type="ECO:0000313" key="3">
    <source>
        <dbReference type="Proteomes" id="UP000053989"/>
    </source>
</evidence>
<evidence type="ECO:0000256" key="1">
    <source>
        <dbReference type="SAM" id="MobiDB-lite"/>
    </source>
</evidence>
<dbReference type="AlphaFoldDB" id="A0A0C3DSA4"/>
<dbReference type="HOGENOM" id="CLU_2639565_0_0_1"/>
<dbReference type="Proteomes" id="UP000053989">
    <property type="component" value="Unassembled WGS sequence"/>
</dbReference>
<accession>A0A0C3DSA4</accession>
<dbReference type="EMBL" id="KN822078">
    <property type="protein sequence ID" value="KIM59059.1"/>
    <property type="molecule type" value="Genomic_DNA"/>
</dbReference>
<name>A0A0C3DSA4_9AGAM</name>
<dbReference type="InParanoid" id="A0A0C3DSA4"/>
<proteinExistence type="predicted"/>
<protein>
    <submittedName>
        <fullName evidence="2">Uncharacterized protein</fullName>
    </submittedName>
</protein>
<organism evidence="2 3">
    <name type="scientific">Scleroderma citrinum Foug A</name>
    <dbReference type="NCBI Taxonomy" id="1036808"/>
    <lineage>
        <taxon>Eukaryota</taxon>
        <taxon>Fungi</taxon>
        <taxon>Dikarya</taxon>
        <taxon>Basidiomycota</taxon>
        <taxon>Agaricomycotina</taxon>
        <taxon>Agaricomycetes</taxon>
        <taxon>Agaricomycetidae</taxon>
        <taxon>Boletales</taxon>
        <taxon>Sclerodermatineae</taxon>
        <taxon>Sclerodermataceae</taxon>
        <taxon>Scleroderma</taxon>
    </lineage>
</organism>
<reference evidence="3" key="2">
    <citation type="submission" date="2015-01" db="EMBL/GenBank/DDBJ databases">
        <title>Evolutionary Origins and Diversification of the Mycorrhizal Mutualists.</title>
        <authorList>
            <consortium name="DOE Joint Genome Institute"/>
            <consortium name="Mycorrhizal Genomics Consortium"/>
            <person name="Kohler A."/>
            <person name="Kuo A."/>
            <person name="Nagy L.G."/>
            <person name="Floudas D."/>
            <person name="Copeland A."/>
            <person name="Barry K.W."/>
            <person name="Cichocki N."/>
            <person name="Veneault-Fourrey C."/>
            <person name="LaButti K."/>
            <person name="Lindquist E.A."/>
            <person name="Lipzen A."/>
            <person name="Lundell T."/>
            <person name="Morin E."/>
            <person name="Murat C."/>
            <person name="Riley R."/>
            <person name="Ohm R."/>
            <person name="Sun H."/>
            <person name="Tunlid A."/>
            <person name="Henrissat B."/>
            <person name="Grigoriev I.V."/>
            <person name="Hibbett D.S."/>
            <person name="Martin F."/>
        </authorList>
    </citation>
    <scope>NUCLEOTIDE SEQUENCE [LARGE SCALE GENOMIC DNA]</scope>
    <source>
        <strain evidence="3">Foug A</strain>
    </source>
</reference>
<reference evidence="2 3" key="1">
    <citation type="submission" date="2014-04" db="EMBL/GenBank/DDBJ databases">
        <authorList>
            <consortium name="DOE Joint Genome Institute"/>
            <person name="Kuo A."/>
            <person name="Kohler A."/>
            <person name="Nagy L.G."/>
            <person name="Floudas D."/>
            <person name="Copeland A."/>
            <person name="Barry K.W."/>
            <person name="Cichocki N."/>
            <person name="Veneault-Fourrey C."/>
            <person name="LaButti K."/>
            <person name="Lindquist E.A."/>
            <person name="Lipzen A."/>
            <person name="Lundell T."/>
            <person name="Morin E."/>
            <person name="Murat C."/>
            <person name="Sun H."/>
            <person name="Tunlid A."/>
            <person name="Henrissat B."/>
            <person name="Grigoriev I.V."/>
            <person name="Hibbett D.S."/>
            <person name="Martin F."/>
            <person name="Nordberg H.P."/>
            <person name="Cantor M.N."/>
            <person name="Hua S.X."/>
        </authorList>
    </citation>
    <scope>NUCLEOTIDE SEQUENCE [LARGE SCALE GENOMIC DNA]</scope>
    <source>
        <strain evidence="2 3">Foug A</strain>
    </source>
</reference>
<sequence length="77" mass="8753">MNVDVLQVLLSTWWRLMQPDSKISRIVVFGSYLVPIRSSSRSSLSWSVCIRRSRNHPIKHGGRQDPQGDAGETDEKS</sequence>